<protein>
    <submittedName>
        <fullName evidence="1">Uncharacterized protein</fullName>
    </submittedName>
</protein>
<accession>A0AAN8ANH2</accession>
<name>A0AAN8ANH2_ELEMC</name>
<proteinExistence type="predicted"/>
<evidence type="ECO:0000313" key="1">
    <source>
        <dbReference type="EMBL" id="KAK5861507.1"/>
    </source>
</evidence>
<evidence type="ECO:0000313" key="2">
    <source>
        <dbReference type="Proteomes" id="UP001346869"/>
    </source>
</evidence>
<dbReference type="Proteomes" id="UP001346869">
    <property type="component" value="Unassembled WGS sequence"/>
</dbReference>
<organism evidence="1 2">
    <name type="scientific">Eleginops maclovinus</name>
    <name type="common">Patagonian blennie</name>
    <name type="synonym">Eleginus maclovinus</name>
    <dbReference type="NCBI Taxonomy" id="56733"/>
    <lineage>
        <taxon>Eukaryota</taxon>
        <taxon>Metazoa</taxon>
        <taxon>Chordata</taxon>
        <taxon>Craniata</taxon>
        <taxon>Vertebrata</taxon>
        <taxon>Euteleostomi</taxon>
        <taxon>Actinopterygii</taxon>
        <taxon>Neopterygii</taxon>
        <taxon>Teleostei</taxon>
        <taxon>Neoteleostei</taxon>
        <taxon>Acanthomorphata</taxon>
        <taxon>Eupercaria</taxon>
        <taxon>Perciformes</taxon>
        <taxon>Notothenioidei</taxon>
        <taxon>Eleginopidae</taxon>
        <taxon>Eleginops</taxon>
    </lineage>
</organism>
<dbReference type="EMBL" id="JAUZQC010000013">
    <property type="protein sequence ID" value="KAK5861507.1"/>
    <property type="molecule type" value="Genomic_DNA"/>
</dbReference>
<gene>
    <name evidence="1" type="ORF">PBY51_022898</name>
</gene>
<keyword evidence="2" id="KW-1185">Reference proteome</keyword>
<sequence length="88" mass="9196">MALGPGRSIQVHAEVNTAPVGCPQQVNPTVNRLPPEHKASIHGSRGLLLLAEGPVGALGEATVSATVSEMDEGGNTERRRIHLDLVTL</sequence>
<reference evidence="1 2" key="1">
    <citation type="journal article" date="2023" name="Genes (Basel)">
        <title>Chromosome-Level Genome Assembly and Circadian Gene Repertoire of the Patagonia Blennie Eleginops maclovinus-The Closest Ancestral Proxy of Antarctic Cryonotothenioids.</title>
        <authorList>
            <person name="Cheng C.C."/>
            <person name="Rivera-Colon A.G."/>
            <person name="Minhas B.F."/>
            <person name="Wilson L."/>
            <person name="Rayamajhi N."/>
            <person name="Vargas-Chacoff L."/>
            <person name="Catchen J.M."/>
        </authorList>
    </citation>
    <scope>NUCLEOTIDE SEQUENCE [LARGE SCALE GENOMIC DNA]</scope>
    <source>
        <strain evidence="1">JMC-PN-2008</strain>
    </source>
</reference>
<comment type="caution">
    <text evidence="1">The sequence shown here is derived from an EMBL/GenBank/DDBJ whole genome shotgun (WGS) entry which is preliminary data.</text>
</comment>
<reference evidence="1 2" key="2">
    <citation type="journal article" date="2023" name="Mol. Biol. Evol.">
        <title>Genomics of Secondarily Temperate Adaptation in the Only Non-Antarctic Icefish.</title>
        <authorList>
            <person name="Rivera-Colon A.G."/>
            <person name="Rayamajhi N."/>
            <person name="Minhas B.F."/>
            <person name="Madrigal G."/>
            <person name="Bilyk K.T."/>
            <person name="Yoon V."/>
            <person name="Hune M."/>
            <person name="Gregory S."/>
            <person name="Cheng C.H.C."/>
            <person name="Catchen J.M."/>
        </authorList>
    </citation>
    <scope>NUCLEOTIDE SEQUENCE [LARGE SCALE GENOMIC DNA]</scope>
    <source>
        <strain evidence="1">JMC-PN-2008</strain>
    </source>
</reference>
<dbReference type="AlphaFoldDB" id="A0AAN8ANH2"/>